<dbReference type="PANTHER" id="PTHR42887:SF2">
    <property type="entry name" value="OS12G0638800 PROTEIN"/>
    <property type="match status" value="1"/>
</dbReference>
<sequence>MHGQLIPWVISDRGVQLKTEVDGRVFPISNSSSTIIDCLMSEAKNRGVNYVDYIEASYVMIASGSSEQGYKLAAQFGHSIVKPVPSLFTFKIDDFQLVELSGVGPMLVTHWGFSGPVILRLSAWGARELSDSDYKGSLVVDFVPDLHIEDVKAFLVQHKNKFAKQRVINSFPSELGLVKRFWRYILEYEDFVDDLLWASISNNLLIAIASRLKNCCFRVKGKGQFKDEFVTAGGVPLSEISLNTMQSRIKSHLFFAGENAWSGGYIAGTSIGNLATATYLKEEAV</sequence>
<dbReference type="AlphaFoldDB" id="A0AAW2ITV8"/>
<reference evidence="2" key="2">
    <citation type="journal article" date="2024" name="Plant">
        <title>Genomic evolution and insights into agronomic trait innovations of Sesamum species.</title>
        <authorList>
            <person name="Miao H."/>
            <person name="Wang L."/>
            <person name="Qu L."/>
            <person name="Liu H."/>
            <person name="Sun Y."/>
            <person name="Le M."/>
            <person name="Wang Q."/>
            <person name="Wei S."/>
            <person name="Zheng Y."/>
            <person name="Lin W."/>
            <person name="Duan Y."/>
            <person name="Cao H."/>
            <person name="Xiong S."/>
            <person name="Wang X."/>
            <person name="Wei L."/>
            <person name="Li C."/>
            <person name="Ma Q."/>
            <person name="Ju M."/>
            <person name="Zhao R."/>
            <person name="Li G."/>
            <person name="Mu C."/>
            <person name="Tian Q."/>
            <person name="Mei H."/>
            <person name="Zhang T."/>
            <person name="Gao T."/>
            <person name="Zhang H."/>
        </authorList>
    </citation>
    <scope>NUCLEOTIDE SEQUENCE</scope>
    <source>
        <strain evidence="2">G01</strain>
    </source>
</reference>
<dbReference type="SUPFAM" id="SSF51905">
    <property type="entry name" value="FAD/NAD(P)-binding domain"/>
    <property type="match status" value="1"/>
</dbReference>
<evidence type="ECO:0000259" key="1">
    <source>
        <dbReference type="Pfam" id="PF22780"/>
    </source>
</evidence>
<dbReference type="Pfam" id="PF22780">
    <property type="entry name" value="HI0933_like_1st"/>
    <property type="match status" value="1"/>
</dbReference>
<protein>
    <recommendedName>
        <fullName evidence="1">RsdA/BaiN/AoA(So)-like insert domain-containing protein</fullName>
    </recommendedName>
</protein>
<dbReference type="Gene3D" id="3.50.50.60">
    <property type="entry name" value="FAD/NAD(P)-binding domain"/>
    <property type="match status" value="2"/>
</dbReference>
<dbReference type="InterPro" id="IPR055178">
    <property type="entry name" value="RsdA/BaiN/AoA(So)-like_dom"/>
</dbReference>
<feature type="domain" description="RsdA/BaiN/AoA(So)-like insert" evidence="1">
    <location>
        <begin position="102"/>
        <end position="230"/>
    </location>
</feature>
<dbReference type="SUPFAM" id="SSF160996">
    <property type="entry name" value="HI0933 insert domain-like"/>
    <property type="match status" value="1"/>
</dbReference>
<gene>
    <name evidence="2" type="ORF">Sangu_2775700</name>
</gene>
<dbReference type="InterPro" id="IPR036188">
    <property type="entry name" value="FAD/NAD-bd_sf"/>
</dbReference>
<dbReference type="PANTHER" id="PTHR42887">
    <property type="entry name" value="OS12G0638800 PROTEIN"/>
    <property type="match status" value="1"/>
</dbReference>
<dbReference type="EMBL" id="JACGWK010001590">
    <property type="protein sequence ID" value="KAL0285501.1"/>
    <property type="molecule type" value="Genomic_DNA"/>
</dbReference>
<organism evidence="2">
    <name type="scientific">Sesamum angustifolium</name>
    <dbReference type="NCBI Taxonomy" id="2727405"/>
    <lineage>
        <taxon>Eukaryota</taxon>
        <taxon>Viridiplantae</taxon>
        <taxon>Streptophyta</taxon>
        <taxon>Embryophyta</taxon>
        <taxon>Tracheophyta</taxon>
        <taxon>Spermatophyta</taxon>
        <taxon>Magnoliopsida</taxon>
        <taxon>eudicotyledons</taxon>
        <taxon>Gunneridae</taxon>
        <taxon>Pentapetalae</taxon>
        <taxon>asterids</taxon>
        <taxon>lamiids</taxon>
        <taxon>Lamiales</taxon>
        <taxon>Pedaliaceae</taxon>
        <taxon>Sesamum</taxon>
    </lineage>
</organism>
<name>A0AAW2ITV8_9LAMI</name>
<dbReference type="Gene3D" id="2.40.30.10">
    <property type="entry name" value="Translation factors"/>
    <property type="match status" value="1"/>
</dbReference>
<reference evidence="2" key="1">
    <citation type="submission" date="2020-06" db="EMBL/GenBank/DDBJ databases">
        <authorList>
            <person name="Li T."/>
            <person name="Hu X."/>
            <person name="Zhang T."/>
            <person name="Song X."/>
            <person name="Zhang H."/>
            <person name="Dai N."/>
            <person name="Sheng W."/>
            <person name="Hou X."/>
            <person name="Wei L."/>
        </authorList>
    </citation>
    <scope>NUCLEOTIDE SEQUENCE</scope>
    <source>
        <strain evidence="2">G01</strain>
        <tissue evidence="2">Leaf</tissue>
    </source>
</reference>
<comment type="caution">
    <text evidence="2">The sequence shown here is derived from an EMBL/GenBank/DDBJ whole genome shotgun (WGS) entry which is preliminary data.</text>
</comment>
<dbReference type="InterPro" id="IPR004792">
    <property type="entry name" value="BaiN-like"/>
</dbReference>
<proteinExistence type="predicted"/>
<accession>A0AAW2ITV8</accession>
<evidence type="ECO:0000313" key="2">
    <source>
        <dbReference type="EMBL" id="KAL0285501.1"/>
    </source>
</evidence>